<dbReference type="AlphaFoldDB" id="B9RCM4"/>
<accession>B9RCM4</accession>
<evidence type="ECO:0000313" key="1">
    <source>
        <dbReference type="EMBL" id="EEF51295.1"/>
    </source>
</evidence>
<organism evidence="1 2">
    <name type="scientific">Ricinus communis</name>
    <name type="common">Castor bean</name>
    <dbReference type="NCBI Taxonomy" id="3988"/>
    <lineage>
        <taxon>Eukaryota</taxon>
        <taxon>Viridiplantae</taxon>
        <taxon>Streptophyta</taxon>
        <taxon>Embryophyta</taxon>
        <taxon>Tracheophyta</taxon>
        <taxon>Spermatophyta</taxon>
        <taxon>Magnoliopsida</taxon>
        <taxon>eudicotyledons</taxon>
        <taxon>Gunneridae</taxon>
        <taxon>Pentapetalae</taxon>
        <taxon>rosids</taxon>
        <taxon>fabids</taxon>
        <taxon>Malpighiales</taxon>
        <taxon>Euphorbiaceae</taxon>
        <taxon>Acalyphoideae</taxon>
        <taxon>Acalypheae</taxon>
        <taxon>Ricinus</taxon>
    </lineage>
</organism>
<name>B9RCM4_RICCO</name>
<gene>
    <name evidence="1" type="ORF">RCOM_1690680</name>
</gene>
<dbReference type="EMBL" id="EQ973774">
    <property type="protein sequence ID" value="EEF51295.1"/>
    <property type="molecule type" value="Genomic_DNA"/>
</dbReference>
<sequence>MAWTATRKRGVRVGLFRALISPSLGHAVGLTSKNNLEHAVKSVSASFSRIPVCLSWADPILFWGKEF</sequence>
<evidence type="ECO:0000313" key="2">
    <source>
        <dbReference type="Proteomes" id="UP000008311"/>
    </source>
</evidence>
<reference evidence="2" key="1">
    <citation type="journal article" date="2010" name="Nat. Biotechnol.">
        <title>Draft genome sequence of the oilseed species Ricinus communis.</title>
        <authorList>
            <person name="Chan A.P."/>
            <person name="Crabtree J."/>
            <person name="Zhao Q."/>
            <person name="Lorenzi H."/>
            <person name="Orvis J."/>
            <person name="Puiu D."/>
            <person name="Melake-Berhan A."/>
            <person name="Jones K.M."/>
            <person name="Redman J."/>
            <person name="Chen G."/>
            <person name="Cahoon E.B."/>
            <person name="Gedil M."/>
            <person name="Stanke M."/>
            <person name="Haas B.J."/>
            <person name="Wortman J.R."/>
            <person name="Fraser-Liggett C.M."/>
            <person name="Ravel J."/>
            <person name="Rabinowicz P.D."/>
        </authorList>
    </citation>
    <scope>NUCLEOTIDE SEQUENCE [LARGE SCALE GENOMIC DNA]</scope>
    <source>
        <strain evidence="2">cv. Hale</strain>
    </source>
</reference>
<keyword evidence="2" id="KW-1185">Reference proteome</keyword>
<proteinExistence type="predicted"/>
<dbReference type="Proteomes" id="UP000008311">
    <property type="component" value="Unassembled WGS sequence"/>
</dbReference>
<dbReference type="InParanoid" id="B9RCM4"/>
<protein>
    <submittedName>
        <fullName evidence="1">Uncharacterized protein</fullName>
    </submittedName>
</protein>